<dbReference type="SUPFAM" id="SSF51206">
    <property type="entry name" value="cAMP-binding domain-like"/>
    <property type="match status" value="2"/>
</dbReference>
<dbReference type="PANTHER" id="PTHR23011:SF41">
    <property type="entry name" value="CYCLIC NUCLEOTIDE-BINDING DOMAIN-CONTAINING PROTEIN"/>
    <property type="match status" value="1"/>
</dbReference>
<dbReference type="SMART" id="SM00100">
    <property type="entry name" value="cNMP"/>
    <property type="match status" value="1"/>
</dbReference>
<dbReference type="EMBL" id="JABFTP020000185">
    <property type="protein sequence ID" value="KAL3286016.1"/>
    <property type="molecule type" value="Genomic_DNA"/>
</dbReference>
<organism evidence="2 3">
    <name type="scientific">Cryptolaemus montrouzieri</name>
    <dbReference type="NCBI Taxonomy" id="559131"/>
    <lineage>
        <taxon>Eukaryota</taxon>
        <taxon>Metazoa</taxon>
        <taxon>Ecdysozoa</taxon>
        <taxon>Arthropoda</taxon>
        <taxon>Hexapoda</taxon>
        <taxon>Insecta</taxon>
        <taxon>Pterygota</taxon>
        <taxon>Neoptera</taxon>
        <taxon>Endopterygota</taxon>
        <taxon>Coleoptera</taxon>
        <taxon>Polyphaga</taxon>
        <taxon>Cucujiformia</taxon>
        <taxon>Coccinelloidea</taxon>
        <taxon>Coccinellidae</taxon>
        <taxon>Scymninae</taxon>
        <taxon>Scymnini</taxon>
        <taxon>Cryptolaemus</taxon>
    </lineage>
</organism>
<accession>A0ABD2P5L3</accession>
<evidence type="ECO:0000313" key="3">
    <source>
        <dbReference type="Proteomes" id="UP001516400"/>
    </source>
</evidence>
<dbReference type="InterPro" id="IPR014710">
    <property type="entry name" value="RmlC-like_jellyroll"/>
</dbReference>
<dbReference type="CDD" id="cd00038">
    <property type="entry name" value="CAP_ED"/>
    <property type="match status" value="1"/>
</dbReference>
<dbReference type="InterPro" id="IPR018490">
    <property type="entry name" value="cNMP-bd_dom_sf"/>
</dbReference>
<dbReference type="PANTHER" id="PTHR23011">
    <property type="entry name" value="CYCLIC NUCLEOTIDE-BINDING DOMAIN CONTAINING PROTEIN"/>
    <property type="match status" value="1"/>
</dbReference>
<dbReference type="AlphaFoldDB" id="A0ABD2P5L3"/>
<keyword evidence="3" id="KW-1185">Reference proteome</keyword>
<comment type="caution">
    <text evidence="2">The sequence shown here is derived from an EMBL/GenBank/DDBJ whole genome shotgun (WGS) entry which is preliminary data.</text>
</comment>
<dbReference type="Gene3D" id="2.60.120.10">
    <property type="entry name" value="Jelly Rolls"/>
    <property type="match status" value="1"/>
</dbReference>
<dbReference type="Proteomes" id="UP001516400">
    <property type="component" value="Unassembled WGS sequence"/>
</dbReference>
<reference evidence="2 3" key="1">
    <citation type="journal article" date="2021" name="BMC Biol.">
        <title>Horizontally acquired antibacterial genes associated with adaptive radiation of ladybird beetles.</title>
        <authorList>
            <person name="Li H.S."/>
            <person name="Tang X.F."/>
            <person name="Huang Y.H."/>
            <person name="Xu Z.Y."/>
            <person name="Chen M.L."/>
            <person name="Du X.Y."/>
            <person name="Qiu B.Y."/>
            <person name="Chen P.T."/>
            <person name="Zhang W."/>
            <person name="Slipinski A."/>
            <person name="Escalona H.E."/>
            <person name="Waterhouse R.M."/>
            <person name="Zwick A."/>
            <person name="Pang H."/>
        </authorList>
    </citation>
    <scope>NUCLEOTIDE SEQUENCE [LARGE SCALE GENOMIC DNA]</scope>
    <source>
        <strain evidence="2">SYSU2018</strain>
    </source>
</reference>
<evidence type="ECO:0000259" key="1">
    <source>
        <dbReference type="PROSITE" id="PS50042"/>
    </source>
</evidence>
<gene>
    <name evidence="2" type="ORF">HHI36_000530</name>
</gene>
<dbReference type="Pfam" id="PF00027">
    <property type="entry name" value="cNMP_binding"/>
    <property type="match status" value="1"/>
</dbReference>
<sequence length="484" mass="57203">MHELIFNEYRSIKRGVGVRRRFKSLIRMAYFNAYWLEDFEAETLGSSVFKNIRVITGRKKADSLISIQQKAILNKREEDRTEAEKRYLSVVFGGMRCFKKYPEEARMELAAVAQFSYFPPKRYVLRENDPPYAWYYILSGRVSITKLEDGLDNEIEKEVRVFVQGYTFGELSLLHNTTRSRSIVTLTHCEFMMIEKNAFNAIIRKDVMLRYNIITGYVKKLPYFDSYDQKNLIEACLVAKVKEFEHDELILGDDVGFAQYTYFIVKGKVKIIQHLMFTTECNKSRGKNKYKLYDPFSDPENQYFVKKLDKTEMTSEALDTEYGTREYPWETQPPVVDYFQLEMVKQLPENVHASFIKIYTVDESGCFNVGENLKHRFVIAETTTNCICLLLPRYWLYKRNTAYIWSRLVEHFNLKIPNAQTVLDEYVNKRKWELRKRKLMKTILTGSNLLNTNSMKNVPYSLRMKEDLSLYKESFSDTTAPCYR</sequence>
<proteinExistence type="predicted"/>
<dbReference type="PROSITE" id="PS50042">
    <property type="entry name" value="CNMP_BINDING_3"/>
    <property type="match status" value="1"/>
</dbReference>
<dbReference type="InterPro" id="IPR000595">
    <property type="entry name" value="cNMP-bd_dom"/>
</dbReference>
<feature type="domain" description="Cyclic nucleotide-binding" evidence="1">
    <location>
        <begin position="97"/>
        <end position="220"/>
    </location>
</feature>
<protein>
    <recommendedName>
        <fullName evidence="1">Cyclic nucleotide-binding domain-containing protein</fullName>
    </recommendedName>
</protein>
<evidence type="ECO:0000313" key="2">
    <source>
        <dbReference type="EMBL" id="KAL3286016.1"/>
    </source>
</evidence>
<name>A0ABD2P5L3_9CUCU</name>